<dbReference type="SUPFAM" id="SSF81301">
    <property type="entry name" value="Nucleotidyltransferase"/>
    <property type="match status" value="1"/>
</dbReference>
<dbReference type="InterPro" id="IPR043519">
    <property type="entry name" value="NT_sf"/>
</dbReference>
<dbReference type="PROSITE" id="PS50943">
    <property type="entry name" value="HTH_CROC1"/>
    <property type="match status" value="1"/>
</dbReference>
<keyword evidence="2" id="KW-1185">Reference proteome</keyword>
<dbReference type="Pfam" id="PF01381">
    <property type="entry name" value="HTH_3"/>
    <property type="match status" value="1"/>
</dbReference>
<dbReference type="Proteomes" id="UP000192775">
    <property type="component" value="Chromosome"/>
</dbReference>
<dbReference type="EMBL" id="CP020715">
    <property type="protein sequence ID" value="ARJ06788.1"/>
    <property type="molecule type" value="Genomic_DNA"/>
</dbReference>
<dbReference type="CDD" id="cd05403">
    <property type="entry name" value="NT_KNTase_like"/>
    <property type="match status" value="1"/>
</dbReference>
<sequence length="266" mass="28297">MTAANSDSERRMLVLAREDGRISQQQLAKRAGTSQPAVAAIEVGTRRASPELLDRLFDAVALRPSVALTVLADDVVALAASHGLHDLRVIGSAARGDDVRGSDLDLVARYDETAGVDVVRMLAFVPRASALLACRVDLVLEPVELDGPAVPVKGFAPSPRIERTRAPAAAEQLAALRQLVHRLDDVTVEQLARPGGAVTLRVEATLARIADAVDRLPDDVRRRVPDGVVDGLLAAPRVLRGGLEPSVAMRLLEELPAALRALDVEP</sequence>
<dbReference type="AlphaFoldDB" id="A0A1X9LR39"/>
<dbReference type="SUPFAM" id="SSF47413">
    <property type="entry name" value="lambda repressor-like DNA-binding domains"/>
    <property type="match status" value="1"/>
</dbReference>
<gene>
    <name evidence="1" type="ORF">B5808_17340</name>
</gene>
<evidence type="ECO:0000313" key="2">
    <source>
        <dbReference type="Proteomes" id="UP000192775"/>
    </source>
</evidence>
<dbReference type="GO" id="GO:0003677">
    <property type="term" value="F:DNA binding"/>
    <property type="evidence" value="ECO:0007669"/>
    <property type="project" value="InterPro"/>
</dbReference>
<organism evidence="1 2">
    <name type="scientific">Cnuibacter physcomitrellae</name>
    <dbReference type="NCBI Taxonomy" id="1619308"/>
    <lineage>
        <taxon>Bacteria</taxon>
        <taxon>Bacillati</taxon>
        <taxon>Actinomycetota</taxon>
        <taxon>Actinomycetes</taxon>
        <taxon>Micrococcales</taxon>
        <taxon>Microbacteriaceae</taxon>
        <taxon>Cnuibacter</taxon>
    </lineage>
</organism>
<protein>
    <submittedName>
        <fullName evidence="1">Uncharacterized protein</fullName>
    </submittedName>
</protein>
<dbReference type="STRING" id="1619308.B5808_17340"/>
<evidence type="ECO:0000313" key="1">
    <source>
        <dbReference type="EMBL" id="ARJ06788.1"/>
    </source>
</evidence>
<dbReference type="Gene3D" id="1.10.260.40">
    <property type="entry name" value="lambda repressor-like DNA-binding domains"/>
    <property type="match status" value="1"/>
</dbReference>
<dbReference type="InterPro" id="IPR001387">
    <property type="entry name" value="Cro/C1-type_HTH"/>
</dbReference>
<accession>A0A1X9LR39</accession>
<reference evidence="1 2" key="1">
    <citation type="submission" date="2017-04" db="EMBL/GenBank/DDBJ databases">
        <authorList>
            <person name="Afonso C.L."/>
            <person name="Miller P.J."/>
            <person name="Scott M.A."/>
            <person name="Spackman E."/>
            <person name="Goraichik I."/>
            <person name="Dimitrov K.M."/>
            <person name="Suarez D.L."/>
            <person name="Swayne D.E."/>
        </authorList>
    </citation>
    <scope>NUCLEOTIDE SEQUENCE [LARGE SCALE GENOMIC DNA]</scope>
    <source>
        <strain evidence="2">XA(T)</strain>
    </source>
</reference>
<proteinExistence type="predicted"/>
<dbReference type="KEGG" id="cphy:B5808_17340"/>
<dbReference type="SMART" id="SM00530">
    <property type="entry name" value="HTH_XRE"/>
    <property type="match status" value="1"/>
</dbReference>
<name>A0A1X9LR39_9MICO</name>
<dbReference type="RefSeq" id="WP_085020926.1">
    <property type="nucleotide sequence ID" value="NZ_BMHD01000001.1"/>
</dbReference>
<dbReference type="Gene3D" id="3.30.460.10">
    <property type="entry name" value="Beta Polymerase, domain 2"/>
    <property type="match status" value="1"/>
</dbReference>
<dbReference type="InterPro" id="IPR010982">
    <property type="entry name" value="Lambda_DNA-bd_dom_sf"/>
</dbReference>
<dbReference type="CDD" id="cd00093">
    <property type="entry name" value="HTH_XRE"/>
    <property type="match status" value="1"/>
</dbReference>